<reference evidence="1 2" key="1">
    <citation type="journal article" date="2023" name="Hortic Res">
        <title>Pangenome of water caltrop reveals structural variations and asymmetric subgenome divergence after allopolyploidization.</title>
        <authorList>
            <person name="Zhang X."/>
            <person name="Chen Y."/>
            <person name="Wang L."/>
            <person name="Yuan Y."/>
            <person name="Fang M."/>
            <person name="Shi L."/>
            <person name="Lu R."/>
            <person name="Comes H.P."/>
            <person name="Ma Y."/>
            <person name="Chen Y."/>
            <person name="Huang G."/>
            <person name="Zhou Y."/>
            <person name="Zheng Z."/>
            <person name="Qiu Y."/>
        </authorList>
    </citation>
    <scope>NUCLEOTIDE SEQUENCE [LARGE SCALE GENOMIC DNA]</scope>
    <source>
        <tissue evidence="1">Roots</tissue>
    </source>
</reference>
<proteinExistence type="predicted"/>
<dbReference type="AlphaFoldDB" id="A0AAN7JIC0"/>
<dbReference type="EMBL" id="JAXIOK010000022">
    <property type="protein sequence ID" value="KAK4745164.1"/>
    <property type="molecule type" value="Genomic_DNA"/>
</dbReference>
<accession>A0AAN7JIC0</accession>
<keyword evidence="2" id="KW-1185">Reference proteome</keyword>
<gene>
    <name evidence="1" type="ORF">SAY87_011476</name>
</gene>
<dbReference type="Proteomes" id="UP001345219">
    <property type="component" value="Chromosome 9"/>
</dbReference>
<protein>
    <submittedName>
        <fullName evidence="1">Uncharacterized protein</fullName>
    </submittedName>
</protein>
<comment type="caution">
    <text evidence="1">The sequence shown here is derived from an EMBL/GenBank/DDBJ whole genome shotgun (WGS) entry which is preliminary data.</text>
</comment>
<evidence type="ECO:0000313" key="2">
    <source>
        <dbReference type="Proteomes" id="UP001345219"/>
    </source>
</evidence>
<sequence length="134" mass="15115">MAPHKMTIVYKLGDQTVSGLDMPWKEEDSLLLQLLDIEKGSTLLLLGQKDKDDKPVRESRWNQYHSVDQEPEIHFQARAKRKWFPRAWVSSPFHCACEGADASSSSLEVGGAFQEILGGSLVPDECKDIRAELM</sequence>
<organism evidence="1 2">
    <name type="scientific">Trapa incisa</name>
    <dbReference type="NCBI Taxonomy" id="236973"/>
    <lineage>
        <taxon>Eukaryota</taxon>
        <taxon>Viridiplantae</taxon>
        <taxon>Streptophyta</taxon>
        <taxon>Embryophyta</taxon>
        <taxon>Tracheophyta</taxon>
        <taxon>Spermatophyta</taxon>
        <taxon>Magnoliopsida</taxon>
        <taxon>eudicotyledons</taxon>
        <taxon>Gunneridae</taxon>
        <taxon>Pentapetalae</taxon>
        <taxon>rosids</taxon>
        <taxon>malvids</taxon>
        <taxon>Myrtales</taxon>
        <taxon>Lythraceae</taxon>
        <taxon>Trapa</taxon>
    </lineage>
</organism>
<name>A0AAN7JIC0_9MYRT</name>
<evidence type="ECO:0000313" key="1">
    <source>
        <dbReference type="EMBL" id="KAK4745164.1"/>
    </source>
</evidence>